<evidence type="ECO:0000259" key="2">
    <source>
        <dbReference type="Pfam" id="PF00326"/>
    </source>
</evidence>
<dbReference type="SUPFAM" id="SSF53474">
    <property type="entry name" value="alpha/beta-Hydrolases"/>
    <property type="match status" value="1"/>
</dbReference>
<reference evidence="4" key="1">
    <citation type="journal article" date="2019" name="Int. J. Syst. Evol. Microbiol.">
        <title>The Global Catalogue of Microorganisms (GCM) 10K type strain sequencing project: providing services to taxonomists for standard genome sequencing and annotation.</title>
        <authorList>
            <consortium name="The Broad Institute Genomics Platform"/>
            <consortium name="The Broad Institute Genome Sequencing Center for Infectious Disease"/>
            <person name="Wu L."/>
            <person name="Ma J."/>
        </authorList>
    </citation>
    <scope>NUCLEOTIDE SEQUENCE [LARGE SCALE GENOMIC DNA]</scope>
    <source>
        <strain evidence="4">NBRC 15640</strain>
    </source>
</reference>
<dbReference type="PANTHER" id="PTHR43265">
    <property type="entry name" value="ESTERASE ESTD"/>
    <property type="match status" value="1"/>
</dbReference>
<organism evidence="3 4">
    <name type="scientific">Vibrio penaeicida</name>
    <dbReference type="NCBI Taxonomy" id="104609"/>
    <lineage>
        <taxon>Bacteria</taxon>
        <taxon>Pseudomonadati</taxon>
        <taxon>Pseudomonadota</taxon>
        <taxon>Gammaproteobacteria</taxon>
        <taxon>Vibrionales</taxon>
        <taxon>Vibrionaceae</taxon>
        <taxon>Vibrio</taxon>
    </lineage>
</organism>
<dbReference type="Gene3D" id="3.40.50.1820">
    <property type="entry name" value="alpha/beta hydrolase"/>
    <property type="match status" value="1"/>
</dbReference>
<evidence type="ECO:0000256" key="1">
    <source>
        <dbReference type="SAM" id="SignalP"/>
    </source>
</evidence>
<keyword evidence="3" id="KW-0378">Hydrolase</keyword>
<dbReference type="InterPro" id="IPR029058">
    <property type="entry name" value="AB_hydrolase_fold"/>
</dbReference>
<evidence type="ECO:0000313" key="3">
    <source>
        <dbReference type="EMBL" id="GLQ75956.1"/>
    </source>
</evidence>
<dbReference type="EMBL" id="BSNX01000075">
    <property type="protein sequence ID" value="GLQ75956.1"/>
    <property type="molecule type" value="Genomic_DNA"/>
</dbReference>
<dbReference type="AlphaFoldDB" id="A0AAV5NZ55"/>
<evidence type="ECO:0000313" key="4">
    <source>
        <dbReference type="Proteomes" id="UP001156690"/>
    </source>
</evidence>
<keyword evidence="4" id="KW-1185">Reference proteome</keyword>
<dbReference type="Pfam" id="PF00326">
    <property type="entry name" value="Peptidase_S9"/>
    <property type="match status" value="1"/>
</dbReference>
<feature type="chain" id="PRO_5043562859" evidence="1">
    <location>
        <begin position="23"/>
        <end position="311"/>
    </location>
</feature>
<dbReference type="GO" id="GO:0052689">
    <property type="term" value="F:carboxylic ester hydrolase activity"/>
    <property type="evidence" value="ECO:0007669"/>
    <property type="project" value="TreeGrafter"/>
</dbReference>
<accession>A0AAV5NZ55</accession>
<name>A0AAV5NZ55_9VIBR</name>
<keyword evidence="1" id="KW-0732">Signal</keyword>
<dbReference type="RefSeq" id="WP_221768567.1">
    <property type="nucleotide sequence ID" value="NZ_AP025145.1"/>
</dbReference>
<protein>
    <submittedName>
        <fullName evidence="3">Alpha/beta hydrolase</fullName>
    </submittedName>
</protein>
<comment type="caution">
    <text evidence="3">The sequence shown here is derived from an EMBL/GenBank/DDBJ whole genome shotgun (WGS) entry which is preliminary data.</text>
</comment>
<dbReference type="PANTHER" id="PTHR43265:SF1">
    <property type="entry name" value="ESTERASE ESTD"/>
    <property type="match status" value="1"/>
</dbReference>
<feature type="domain" description="Peptidase S9 prolyl oligopeptidase catalytic" evidence="2">
    <location>
        <begin position="116"/>
        <end position="306"/>
    </location>
</feature>
<dbReference type="GO" id="GO:0006508">
    <property type="term" value="P:proteolysis"/>
    <property type="evidence" value="ECO:0007669"/>
    <property type="project" value="InterPro"/>
</dbReference>
<dbReference type="InterPro" id="IPR053145">
    <property type="entry name" value="AB_hydrolase_Est10"/>
</dbReference>
<sequence>MSELKPVLLSLLTVMFSMTAQAEQAQTLPRSDSSNIHYYLSIENEKPSDTLLVLIQGSDCNSVTKVEMIKEGLPTVAPDADLLTVEKYGITQALSYDEDPERTDCPENFVQKDSISQRVDDHLKVISHVRSQHRYKNVYAVGGSEGALVANFLAQYPETVSKVVAFNGGGARFIDDLEHAIKSEITDKKTYTEVMQEVQEFTQYVLNSEPVEFNVSGHGFAWWREILELNQTDVLRKTQVPVLLVQAEKDSSVSVKSALEQFNLLKKEGKSNIEYLSLAGLDHAFNDKDGQSQVPTVIKDVQHWLESDKPK</sequence>
<feature type="signal peptide" evidence="1">
    <location>
        <begin position="1"/>
        <end position="22"/>
    </location>
</feature>
<proteinExistence type="predicted"/>
<dbReference type="GO" id="GO:0008236">
    <property type="term" value="F:serine-type peptidase activity"/>
    <property type="evidence" value="ECO:0007669"/>
    <property type="project" value="InterPro"/>
</dbReference>
<dbReference type="Proteomes" id="UP001156690">
    <property type="component" value="Unassembled WGS sequence"/>
</dbReference>
<dbReference type="InterPro" id="IPR001375">
    <property type="entry name" value="Peptidase_S9_cat"/>
</dbReference>
<gene>
    <name evidence="3" type="ORF">GCM10007932_53190</name>
</gene>